<dbReference type="Gene3D" id="3.40.1390.10">
    <property type="entry name" value="MurE/MurF, N-terminal domain"/>
    <property type="match status" value="1"/>
</dbReference>
<dbReference type="SUPFAM" id="SSF63418">
    <property type="entry name" value="MurE/MurF N-terminal domain"/>
    <property type="match status" value="1"/>
</dbReference>
<dbReference type="InterPro" id="IPR000713">
    <property type="entry name" value="Mur_ligase_N"/>
</dbReference>
<keyword evidence="1" id="KW-0436">Ligase</keyword>
<feature type="non-terminal residue" evidence="5">
    <location>
        <position position="133"/>
    </location>
</feature>
<dbReference type="PANTHER" id="PTHR23135">
    <property type="entry name" value="MUR LIGASE FAMILY MEMBER"/>
    <property type="match status" value="1"/>
</dbReference>
<gene>
    <name evidence="5" type="ORF">METZ01_LOCUS494754</name>
</gene>
<organism evidence="5">
    <name type="scientific">marine metagenome</name>
    <dbReference type="NCBI Taxonomy" id="408172"/>
    <lineage>
        <taxon>unclassified sequences</taxon>
        <taxon>metagenomes</taxon>
        <taxon>ecological metagenomes</taxon>
    </lineage>
</organism>
<dbReference type="PROSITE" id="PS01011">
    <property type="entry name" value="FOLYLPOLYGLU_SYNT_1"/>
    <property type="match status" value="1"/>
</dbReference>
<reference evidence="5" key="1">
    <citation type="submission" date="2018-05" db="EMBL/GenBank/DDBJ databases">
        <authorList>
            <person name="Lanie J.A."/>
            <person name="Ng W.-L."/>
            <person name="Kazmierczak K.M."/>
            <person name="Andrzejewski T.M."/>
            <person name="Davidsen T.M."/>
            <person name="Wayne K.J."/>
            <person name="Tettelin H."/>
            <person name="Glass J.I."/>
            <person name="Rusch D."/>
            <person name="Podicherti R."/>
            <person name="Tsui H.-C.T."/>
            <person name="Winkler M.E."/>
        </authorList>
    </citation>
    <scope>NUCLEOTIDE SEQUENCE</scope>
</reference>
<evidence type="ECO:0000259" key="4">
    <source>
        <dbReference type="Pfam" id="PF01225"/>
    </source>
</evidence>
<sequence length="133" mass="14326">MHGLIAEYETFTSQNDLEIVGLPQGLEISGLSFDSRNVKAGNLFFCISGELYDGHEYAHQALEAGAAAVVVERELNIPIPQIIVQDTREAMGHLSCIFFEFPSKEIKVVGVTGTNGKTTTVQLITGILNSSGV</sequence>
<dbReference type="EMBL" id="UINC01215961">
    <property type="protein sequence ID" value="SVE41900.1"/>
    <property type="molecule type" value="Genomic_DNA"/>
</dbReference>
<keyword evidence="3" id="KW-0067">ATP-binding</keyword>
<dbReference type="InterPro" id="IPR036565">
    <property type="entry name" value="Mur-like_cat_sf"/>
</dbReference>
<evidence type="ECO:0000313" key="5">
    <source>
        <dbReference type="EMBL" id="SVE41900.1"/>
    </source>
</evidence>
<name>A0A383DC49_9ZZZZ</name>
<accession>A0A383DC49</accession>
<dbReference type="GO" id="GO:0005524">
    <property type="term" value="F:ATP binding"/>
    <property type="evidence" value="ECO:0007669"/>
    <property type="project" value="UniProtKB-KW"/>
</dbReference>
<dbReference type="PANTHER" id="PTHR23135:SF4">
    <property type="entry name" value="UDP-N-ACETYLMURAMOYL-L-ALANYL-D-GLUTAMATE--2,6-DIAMINOPIMELATE LIGASE MURE HOMOLOG, CHLOROPLASTIC"/>
    <property type="match status" value="1"/>
</dbReference>
<proteinExistence type="predicted"/>
<evidence type="ECO:0000256" key="1">
    <source>
        <dbReference type="ARBA" id="ARBA00022598"/>
    </source>
</evidence>
<keyword evidence="2" id="KW-0547">Nucleotide-binding</keyword>
<dbReference type="Gene3D" id="3.40.1190.10">
    <property type="entry name" value="Mur-like, catalytic domain"/>
    <property type="match status" value="1"/>
</dbReference>
<dbReference type="InterPro" id="IPR035911">
    <property type="entry name" value="MurE/MurF_N"/>
</dbReference>
<dbReference type="GO" id="GO:0004326">
    <property type="term" value="F:tetrahydrofolylpolyglutamate synthase activity"/>
    <property type="evidence" value="ECO:0007669"/>
    <property type="project" value="InterPro"/>
</dbReference>
<dbReference type="SUPFAM" id="SSF53623">
    <property type="entry name" value="MurD-like peptide ligases, catalytic domain"/>
    <property type="match status" value="1"/>
</dbReference>
<dbReference type="Pfam" id="PF01225">
    <property type="entry name" value="Mur_ligase"/>
    <property type="match status" value="1"/>
</dbReference>
<evidence type="ECO:0000256" key="2">
    <source>
        <dbReference type="ARBA" id="ARBA00022741"/>
    </source>
</evidence>
<evidence type="ECO:0000256" key="3">
    <source>
        <dbReference type="ARBA" id="ARBA00022840"/>
    </source>
</evidence>
<dbReference type="InterPro" id="IPR018109">
    <property type="entry name" value="Folylpolyglutamate_synth_CS"/>
</dbReference>
<protein>
    <recommendedName>
        <fullName evidence="4">Mur ligase N-terminal catalytic domain-containing protein</fullName>
    </recommendedName>
</protein>
<dbReference type="AlphaFoldDB" id="A0A383DC49"/>
<feature type="domain" description="Mur ligase N-terminal catalytic" evidence="4">
    <location>
        <begin position="27"/>
        <end position="83"/>
    </location>
</feature>